<protein>
    <recommendedName>
        <fullName evidence="10">MFS general substrate transporter</fullName>
    </recommendedName>
</protein>
<reference evidence="8" key="1">
    <citation type="journal article" date="2020" name="Stud. Mycol.">
        <title>101 Dothideomycetes genomes: a test case for predicting lifestyles and emergence of pathogens.</title>
        <authorList>
            <person name="Haridas S."/>
            <person name="Albert R."/>
            <person name="Binder M."/>
            <person name="Bloem J."/>
            <person name="Labutti K."/>
            <person name="Salamov A."/>
            <person name="Andreopoulos B."/>
            <person name="Baker S."/>
            <person name="Barry K."/>
            <person name="Bills G."/>
            <person name="Bluhm B."/>
            <person name="Cannon C."/>
            <person name="Castanera R."/>
            <person name="Culley D."/>
            <person name="Daum C."/>
            <person name="Ezra D."/>
            <person name="Gonzalez J."/>
            <person name="Henrissat B."/>
            <person name="Kuo A."/>
            <person name="Liang C."/>
            <person name="Lipzen A."/>
            <person name="Lutzoni F."/>
            <person name="Magnuson J."/>
            <person name="Mondo S."/>
            <person name="Nolan M."/>
            <person name="Ohm R."/>
            <person name="Pangilinan J."/>
            <person name="Park H.-J."/>
            <person name="Ramirez L."/>
            <person name="Alfaro M."/>
            <person name="Sun H."/>
            <person name="Tritt A."/>
            <person name="Yoshinaga Y."/>
            <person name="Zwiers L.-H."/>
            <person name="Turgeon B."/>
            <person name="Goodwin S."/>
            <person name="Spatafora J."/>
            <person name="Crous P."/>
            <person name="Grigoriev I."/>
        </authorList>
    </citation>
    <scope>NUCLEOTIDE SEQUENCE</scope>
    <source>
        <strain evidence="8">CBS 107.79</strain>
    </source>
</reference>
<name>A0A6A5UYA8_9PLEO</name>
<evidence type="ECO:0000256" key="7">
    <source>
        <dbReference type="SAM" id="SignalP"/>
    </source>
</evidence>
<sequence length="275" mass="29167">MHSPTDLTAGLLLCALASPLRAPLRHGPNSGYGLLVVLYARPPGVRYFGLFVAAFGTQANVPATLVYGQNQTAKIEKKAVVAAVMISVGSVGGICGSTIFRTQDAPIYFPGMWATIAMHLLNSMLTCCMSMYFKGMNKLADEGNKPALEGVEDSRTTLESLCRTIKMLTKMLVFVTLLPLLSATPSPAPTTALEGDLIERQATSRTTFFGTCHTSTPTDNIPRGICTITSPTDTPFTTLGCNNGILDAPRLPNCTFDGSPCSARPPTIIGGPLFC</sequence>
<evidence type="ECO:0000256" key="2">
    <source>
        <dbReference type="ARBA" id="ARBA00022448"/>
    </source>
</evidence>
<evidence type="ECO:0000313" key="9">
    <source>
        <dbReference type="Proteomes" id="UP000800036"/>
    </source>
</evidence>
<keyword evidence="5 6" id="KW-0472">Membrane</keyword>
<evidence type="ECO:0000256" key="4">
    <source>
        <dbReference type="ARBA" id="ARBA00022989"/>
    </source>
</evidence>
<dbReference type="PANTHER" id="PTHR43791:SF47">
    <property type="entry name" value="MAJOR FACILITATOR SUPERFAMILY (MFS) PROFILE DOMAIN-CONTAINING PROTEIN-RELATED"/>
    <property type="match status" value="1"/>
</dbReference>
<dbReference type="Proteomes" id="UP000800036">
    <property type="component" value="Unassembled WGS sequence"/>
</dbReference>
<keyword evidence="7" id="KW-0732">Signal</keyword>
<dbReference type="GO" id="GO:0016020">
    <property type="term" value="C:membrane"/>
    <property type="evidence" value="ECO:0007669"/>
    <property type="project" value="UniProtKB-SubCell"/>
</dbReference>
<feature type="transmembrane region" description="Helical" evidence="6">
    <location>
        <begin position="112"/>
        <end position="133"/>
    </location>
</feature>
<feature type="chain" id="PRO_5025583896" description="MFS general substrate transporter" evidence="7">
    <location>
        <begin position="23"/>
        <end position="275"/>
    </location>
</feature>
<dbReference type="EMBL" id="ML976751">
    <property type="protein sequence ID" value="KAF1966057.1"/>
    <property type="molecule type" value="Genomic_DNA"/>
</dbReference>
<dbReference type="OrthoDB" id="3639251at2759"/>
<keyword evidence="2" id="KW-0813">Transport</keyword>
<feature type="signal peptide" evidence="7">
    <location>
        <begin position="1"/>
        <end position="22"/>
    </location>
</feature>
<dbReference type="PANTHER" id="PTHR43791">
    <property type="entry name" value="PERMEASE-RELATED"/>
    <property type="match status" value="1"/>
</dbReference>
<evidence type="ECO:0000256" key="1">
    <source>
        <dbReference type="ARBA" id="ARBA00004141"/>
    </source>
</evidence>
<evidence type="ECO:0000256" key="3">
    <source>
        <dbReference type="ARBA" id="ARBA00022692"/>
    </source>
</evidence>
<keyword evidence="4 6" id="KW-1133">Transmembrane helix</keyword>
<keyword evidence="9" id="KW-1185">Reference proteome</keyword>
<accession>A0A6A5UYA8</accession>
<dbReference type="SUPFAM" id="SSF103473">
    <property type="entry name" value="MFS general substrate transporter"/>
    <property type="match status" value="1"/>
</dbReference>
<proteinExistence type="predicted"/>
<dbReference type="GO" id="GO:0022857">
    <property type="term" value="F:transmembrane transporter activity"/>
    <property type="evidence" value="ECO:0007669"/>
    <property type="project" value="TreeGrafter"/>
</dbReference>
<keyword evidence="3 6" id="KW-0812">Transmembrane</keyword>
<dbReference type="AlphaFoldDB" id="A0A6A5UYA8"/>
<gene>
    <name evidence="8" type="ORF">BU23DRAFT_574313</name>
</gene>
<evidence type="ECO:0000256" key="6">
    <source>
        <dbReference type="SAM" id="Phobius"/>
    </source>
</evidence>
<feature type="transmembrane region" description="Helical" evidence="6">
    <location>
        <begin position="45"/>
        <end position="67"/>
    </location>
</feature>
<evidence type="ECO:0000313" key="8">
    <source>
        <dbReference type="EMBL" id="KAF1966057.1"/>
    </source>
</evidence>
<evidence type="ECO:0008006" key="10">
    <source>
        <dbReference type="Google" id="ProtNLM"/>
    </source>
</evidence>
<feature type="transmembrane region" description="Helical" evidence="6">
    <location>
        <begin position="79"/>
        <end position="100"/>
    </location>
</feature>
<comment type="subcellular location">
    <subcellularLocation>
        <location evidence="1">Membrane</location>
        <topology evidence="1">Multi-pass membrane protein</topology>
    </subcellularLocation>
</comment>
<evidence type="ECO:0000256" key="5">
    <source>
        <dbReference type="ARBA" id="ARBA00023136"/>
    </source>
</evidence>
<organism evidence="8 9">
    <name type="scientific">Bimuria novae-zelandiae CBS 107.79</name>
    <dbReference type="NCBI Taxonomy" id="1447943"/>
    <lineage>
        <taxon>Eukaryota</taxon>
        <taxon>Fungi</taxon>
        <taxon>Dikarya</taxon>
        <taxon>Ascomycota</taxon>
        <taxon>Pezizomycotina</taxon>
        <taxon>Dothideomycetes</taxon>
        <taxon>Pleosporomycetidae</taxon>
        <taxon>Pleosporales</taxon>
        <taxon>Massarineae</taxon>
        <taxon>Didymosphaeriaceae</taxon>
        <taxon>Bimuria</taxon>
    </lineage>
</organism>
<dbReference type="InterPro" id="IPR036259">
    <property type="entry name" value="MFS_trans_sf"/>
</dbReference>